<dbReference type="NCBIfam" id="TIGR01470">
    <property type="entry name" value="cysG_Nterm"/>
    <property type="match status" value="1"/>
</dbReference>
<dbReference type="InterPro" id="IPR028161">
    <property type="entry name" value="Met8-like"/>
</dbReference>
<comment type="caution">
    <text evidence="6">The sequence shown here is derived from an EMBL/GenBank/DDBJ whole genome shotgun (WGS) entry which is preliminary data.</text>
</comment>
<dbReference type="GO" id="GO:0004325">
    <property type="term" value="F:ferrochelatase activity"/>
    <property type="evidence" value="ECO:0007669"/>
    <property type="project" value="InterPro"/>
</dbReference>
<dbReference type="PANTHER" id="PTHR35330">
    <property type="entry name" value="SIROHEME BIOSYNTHESIS PROTEIN MET8"/>
    <property type="match status" value="1"/>
</dbReference>
<dbReference type="Proteomes" id="UP000617634">
    <property type="component" value="Unassembled WGS sequence"/>
</dbReference>
<reference evidence="6" key="1">
    <citation type="submission" date="2020-11" db="EMBL/GenBank/DDBJ databases">
        <title>Novosphingobium aureum sp. nov., a marine bacterium isolated from sediment of a salt flat.</title>
        <authorList>
            <person name="Yoo Y."/>
            <person name="Kim J.-J."/>
        </authorList>
    </citation>
    <scope>NUCLEOTIDE SEQUENCE</scope>
    <source>
        <strain evidence="6">YJ-S2-02</strain>
    </source>
</reference>
<dbReference type="SUPFAM" id="SSF75615">
    <property type="entry name" value="Siroheme synthase middle domains-like"/>
    <property type="match status" value="1"/>
</dbReference>
<evidence type="ECO:0000313" key="7">
    <source>
        <dbReference type="Proteomes" id="UP000617634"/>
    </source>
</evidence>
<dbReference type="RefSeq" id="WP_197160265.1">
    <property type="nucleotide sequence ID" value="NZ_JADZGI010000001.1"/>
</dbReference>
<evidence type="ECO:0000313" key="6">
    <source>
        <dbReference type="EMBL" id="MBH0111721.1"/>
    </source>
</evidence>
<evidence type="ECO:0000256" key="3">
    <source>
        <dbReference type="ARBA" id="ARBA00023002"/>
    </source>
</evidence>
<protein>
    <recommendedName>
        <fullName evidence="2">precorrin-2 dehydrogenase</fullName>
        <ecNumber evidence="2">1.3.1.76</ecNumber>
    </recommendedName>
</protein>
<name>A0A931H9B0_9SPHN</name>
<dbReference type="Gene3D" id="3.30.160.110">
    <property type="entry name" value="Siroheme synthase, domain 2"/>
    <property type="match status" value="1"/>
</dbReference>
<accession>A0A931H9B0</accession>
<keyword evidence="3" id="KW-0560">Oxidoreductase</keyword>
<dbReference type="GO" id="GO:0043115">
    <property type="term" value="F:precorrin-2 dehydrogenase activity"/>
    <property type="evidence" value="ECO:0007669"/>
    <property type="project" value="UniProtKB-EC"/>
</dbReference>
<keyword evidence="5" id="KW-0627">Porphyrin biosynthesis</keyword>
<dbReference type="InterPro" id="IPR006367">
    <property type="entry name" value="Sirohaem_synthase_N"/>
</dbReference>
<dbReference type="EC" id="1.3.1.76" evidence="2"/>
<dbReference type="GO" id="GO:0019354">
    <property type="term" value="P:siroheme biosynthetic process"/>
    <property type="evidence" value="ECO:0007669"/>
    <property type="project" value="InterPro"/>
</dbReference>
<sequence length="266" mass="27481">MIETLPLFHRISNAPVLVLGEGDGADAKRRLVERAGGVVVDDLDAAAGQGARLAFIAHEEEARAQADAARARAAGMLVNAMDRPALCDFTVPSILERSPVLVAVGTGGASAGLAKQLRLRLEALLPQTLGGLALALKVGRGALRKRFPDSGERRRALDAALAAGGALDPLVDGEGDARFSRWIAAPDAGEGGLAEITLRSDDPEDLTLREARLLGTADTVLAAPAIPAAILARVRADAVRGELLPDTSPEVPASGLVVVLRRALSA</sequence>
<dbReference type="EMBL" id="JADZGI010000001">
    <property type="protein sequence ID" value="MBH0111721.1"/>
    <property type="molecule type" value="Genomic_DNA"/>
</dbReference>
<evidence type="ECO:0000256" key="1">
    <source>
        <dbReference type="ARBA" id="ARBA00005010"/>
    </source>
</evidence>
<keyword evidence="4" id="KW-0520">NAD</keyword>
<keyword evidence="7" id="KW-1185">Reference proteome</keyword>
<proteinExistence type="predicted"/>
<evidence type="ECO:0000256" key="5">
    <source>
        <dbReference type="ARBA" id="ARBA00023244"/>
    </source>
</evidence>
<dbReference type="AlphaFoldDB" id="A0A931H9B0"/>
<dbReference type="PANTHER" id="PTHR35330:SF1">
    <property type="entry name" value="SIROHEME BIOSYNTHESIS PROTEIN MET8"/>
    <property type="match status" value="1"/>
</dbReference>
<gene>
    <name evidence="6" type="ORF">I5E68_01995</name>
</gene>
<dbReference type="Pfam" id="PF13241">
    <property type="entry name" value="NAD_binding_7"/>
    <property type="match status" value="1"/>
</dbReference>
<evidence type="ECO:0000256" key="4">
    <source>
        <dbReference type="ARBA" id="ARBA00023027"/>
    </source>
</evidence>
<organism evidence="6 7">
    <name type="scientific">Novosphingobium aureum</name>
    <dbReference type="NCBI Taxonomy" id="2792964"/>
    <lineage>
        <taxon>Bacteria</taxon>
        <taxon>Pseudomonadati</taxon>
        <taxon>Pseudomonadota</taxon>
        <taxon>Alphaproteobacteria</taxon>
        <taxon>Sphingomonadales</taxon>
        <taxon>Sphingomonadaceae</taxon>
        <taxon>Novosphingobium</taxon>
    </lineage>
</organism>
<evidence type="ECO:0000256" key="2">
    <source>
        <dbReference type="ARBA" id="ARBA00012400"/>
    </source>
</evidence>
<comment type="pathway">
    <text evidence="1">Porphyrin-containing compound metabolism; siroheme biosynthesis; sirohydrochlorin from precorrin-2: step 1/1.</text>
</comment>